<accession>A0A087TAX9</accession>
<proteinExistence type="predicted"/>
<evidence type="ECO:0008006" key="3">
    <source>
        <dbReference type="Google" id="ProtNLM"/>
    </source>
</evidence>
<organism evidence="1 2">
    <name type="scientific">Stegodyphus mimosarum</name>
    <name type="common">African social velvet spider</name>
    <dbReference type="NCBI Taxonomy" id="407821"/>
    <lineage>
        <taxon>Eukaryota</taxon>
        <taxon>Metazoa</taxon>
        <taxon>Ecdysozoa</taxon>
        <taxon>Arthropoda</taxon>
        <taxon>Chelicerata</taxon>
        <taxon>Arachnida</taxon>
        <taxon>Araneae</taxon>
        <taxon>Araneomorphae</taxon>
        <taxon>Entelegynae</taxon>
        <taxon>Eresoidea</taxon>
        <taxon>Eresidae</taxon>
        <taxon>Stegodyphus</taxon>
    </lineage>
</organism>
<name>A0A087TAX9_STEMI</name>
<evidence type="ECO:0000313" key="2">
    <source>
        <dbReference type="Proteomes" id="UP000054359"/>
    </source>
</evidence>
<protein>
    <recommendedName>
        <fullName evidence="3">DDE Tnp4 domain-containing protein</fullName>
    </recommendedName>
</protein>
<dbReference type="OrthoDB" id="6424512at2759"/>
<dbReference type="EMBL" id="KK114362">
    <property type="protein sequence ID" value="KFM62268.1"/>
    <property type="molecule type" value="Genomic_DNA"/>
</dbReference>
<sequence>MQSIQLPPPTVDKIVSVCCCLHNFLRERPSRQLYTPGELVDHKDEEFNFVPGLWRSQQSNNKMKALSKQNGYNTGSVEARLTGQRICNYVNNEGKVKW</sequence>
<keyword evidence="2" id="KW-1185">Reference proteome</keyword>
<reference evidence="1 2" key="1">
    <citation type="submission" date="2013-11" db="EMBL/GenBank/DDBJ databases">
        <title>Genome sequencing of Stegodyphus mimosarum.</title>
        <authorList>
            <person name="Bechsgaard J."/>
        </authorList>
    </citation>
    <scope>NUCLEOTIDE SEQUENCE [LARGE SCALE GENOMIC DNA]</scope>
</reference>
<gene>
    <name evidence="1" type="ORF">X975_25780</name>
</gene>
<evidence type="ECO:0000313" key="1">
    <source>
        <dbReference type="EMBL" id="KFM62268.1"/>
    </source>
</evidence>
<dbReference type="Proteomes" id="UP000054359">
    <property type="component" value="Unassembled WGS sequence"/>
</dbReference>
<dbReference type="AlphaFoldDB" id="A0A087TAX9"/>
<feature type="non-terminal residue" evidence="1">
    <location>
        <position position="98"/>
    </location>
</feature>